<evidence type="ECO:0000313" key="1">
    <source>
        <dbReference type="EMBL" id="DAD80551.1"/>
    </source>
</evidence>
<organism evidence="1">
    <name type="scientific">Siphoviridae sp. ctYh54</name>
    <dbReference type="NCBI Taxonomy" id="2826379"/>
    <lineage>
        <taxon>Viruses</taxon>
        <taxon>Duplodnaviria</taxon>
        <taxon>Heunggongvirae</taxon>
        <taxon>Uroviricota</taxon>
        <taxon>Caudoviricetes</taxon>
    </lineage>
</organism>
<sequence>MLGLIGFLKKKLDLEGKLPDKWKDGEAPIPSANPITYNEETHVLTLKAGQYLKDYKGRNRYVLQDINLDCALGSYSHNTGTYGLWLSFSSKWTNGYGVCMDKILSENYDGKTYYVMGREATRAFKIGECTGCVEGANGSMYPTGVTITFDPENYDSALPN</sequence>
<reference evidence="1" key="1">
    <citation type="journal article" date="2021" name="Proc. Natl. Acad. Sci. U.S.A.">
        <title>A Catalog of Tens of Thousands of Viruses from Human Metagenomes Reveals Hidden Associations with Chronic Diseases.</title>
        <authorList>
            <person name="Tisza M.J."/>
            <person name="Buck C.B."/>
        </authorList>
    </citation>
    <scope>NUCLEOTIDE SEQUENCE</scope>
    <source>
        <strain evidence="1">CtYh54</strain>
    </source>
</reference>
<protein>
    <submittedName>
        <fullName evidence="1">Uncharacterized protein</fullName>
    </submittedName>
</protein>
<accession>A0A8S5MEP1</accession>
<proteinExistence type="predicted"/>
<dbReference type="EMBL" id="BK014884">
    <property type="protein sequence ID" value="DAD80551.1"/>
    <property type="molecule type" value="Genomic_DNA"/>
</dbReference>
<name>A0A8S5MEP1_9CAUD</name>